<protein>
    <recommendedName>
        <fullName evidence="4">Secreted protein</fullName>
    </recommendedName>
</protein>
<feature type="chain" id="PRO_5040189449" description="Secreted protein" evidence="1">
    <location>
        <begin position="19"/>
        <end position="90"/>
    </location>
</feature>
<evidence type="ECO:0000313" key="3">
    <source>
        <dbReference type="Proteomes" id="UP000887226"/>
    </source>
</evidence>
<gene>
    <name evidence="2" type="ORF">BJ878DRAFT_498610</name>
</gene>
<evidence type="ECO:0000256" key="1">
    <source>
        <dbReference type="SAM" id="SignalP"/>
    </source>
</evidence>
<comment type="caution">
    <text evidence="2">The sequence shown here is derived from an EMBL/GenBank/DDBJ whole genome shotgun (WGS) entry which is preliminary data.</text>
</comment>
<organism evidence="2 3">
    <name type="scientific">Calycina marina</name>
    <dbReference type="NCBI Taxonomy" id="1763456"/>
    <lineage>
        <taxon>Eukaryota</taxon>
        <taxon>Fungi</taxon>
        <taxon>Dikarya</taxon>
        <taxon>Ascomycota</taxon>
        <taxon>Pezizomycotina</taxon>
        <taxon>Leotiomycetes</taxon>
        <taxon>Helotiales</taxon>
        <taxon>Pezizellaceae</taxon>
        <taxon>Calycina</taxon>
    </lineage>
</organism>
<reference evidence="2" key="1">
    <citation type="journal article" date="2021" name="IMA Fungus">
        <title>Genomic characterization of three marine fungi, including Emericellopsis atlantica sp. nov. with signatures of a generalist lifestyle and marine biomass degradation.</title>
        <authorList>
            <person name="Hagestad O.C."/>
            <person name="Hou L."/>
            <person name="Andersen J.H."/>
            <person name="Hansen E.H."/>
            <person name="Altermark B."/>
            <person name="Li C."/>
            <person name="Kuhnert E."/>
            <person name="Cox R.J."/>
            <person name="Crous P.W."/>
            <person name="Spatafora J.W."/>
            <person name="Lail K."/>
            <person name="Amirebrahimi M."/>
            <person name="Lipzen A."/>
            <person name="Pangilinan J."/>
            <person name="Andreopoulos W."/>
            <person name="Hayes R.D."/>
            <person name="Ng V."/>
            <person name="Grigoriev I.V."/>
            <person name="Jackson S.A."/>
            <person name="Sutton T.D.S."/>
            <person name="Dobson A.D.W."/>
            <person name="Rama T."/>
        </authorList>
    </citation>
    <scope>NUCLEOTIDE SEQUENCE</scope>
    <source>
        <strain evidence="2">TRa3180A</strain>
    </source>
</reference>
<name>A0A9P7Z686_9HELO</name>
<keyword evidence="3" id="KW-1185">Reference proteome</keyword>
<sequence>MRCVFLYLFLDPLSLNIASQHAYQQMVGSICPVVVRSLLLYSMITARSCGARWYSQKLCISYTCASLEALQHIDPVAAVPSGASAIAQPV</sequence>
<evidence type="ECO:0000313" key="2">
    <source>
        <dbReference type="EMBL" id="KAG9246041.1"/>
    </source>
</evidence>
<proteinExistence type="predicted"/>
<dbReference type="Proteomes" id="UP000887226">
    <property type="component" value="Unassembled WGS sequence"/>
</dbReference>
<evidence type="ECO:0008006" key="4">
    <source>
        <dbReference type="Google" id="ProtNLM"/>
    </source>
</evidence>
<dbReference type="EMBL" id="MU253819">
    <property type="protein sequence ID" value="KAG9246041.1"/>
    <property type="molecule type" value="Genomic_DNA"/>
</dbReference>
<keyword evidence="1" id="KW-0732">Signal</keyword>
<dbReference type="AlphaFoldDB" id="A0A9P7Z686"/>
<feature type="signal peptide" evidence="1">
    <location>
        <begin position="1"/>
        <end position="18"/>
    </location>
</feature>
<accession>A0A9P7Z686</accession>